<accession>A0ABV6NW34</accession>
<sequence length="429" mass="45556">MGRIGASGLINWGGPGTRVTRLELFYDLIFVFAFLNVTSVTGSNLRMRGLLEALLVLALLWWCWTGFVTIGNSVRADSGVMPIIGFCLVAAIFVLALSAAGAFHDIPGGLYGPWLFAVAYLITWLLKTATMWTVAMLEHTPVLPTLLLIGPALISAAIVLLAAAVPQRVAPEGVAQNVRLGLWVIALLFEYLGGLLVGRTGWYLRSAGHAAERHALIVLVALGESVIALGVGASARPGQPLTLPIVFAAVLGVGVIAGLWWLYFDWIPLAVEQKLHGIRGPERLPVARDIYSYLHLPLVVGIILFALGLNQVLAVVSPARGGADGALGPATLYGGVSLFLLALAAIELRGLRRLDRVLLAAAVLVVALIPAAYRLSALAALALLAGVVVAVVLVQLWATWTLRGTVRAVAVDEQTAMEAEANRWRAQHL</sequence>
<reference evidence="2 3" key="1">
    <citation type="submission" date="2024-09" db="EMBL/GenBank/DDBJ databases">
        <authorList>
            <person name="Sun Q."/>
            <person name="Mori K."/>
        </authorList>
    </citation>
    <scope>NUCLEOTIDE SEQUENCE [LARGE SCALE GENOMIC DNA]</scope>
    <source>
        <strain evidence="2 3">TBRC 2205</strain>
    </source>
</reference>
<feature type="transmembrane region" description="Helical" evidence="1">
    <location>
        <begin position="216"/>
        <end position="235"/>
    </location>
</feature>
<feature type="transmembrane region" description="Helical" evidence="1">
    <location>
        <begin position="180"/>
        <end position="204"/>
    </location>
</feature>
<keyword evidence="1" id="KW-0472">Membrane</keyword>
<proteinExistence type="predicted"/>
<name>A0ABV6NW34_9ACTN</name>
<feature type="transmembrane region" description="Helical" evidence="1">
    <location>
        <begin position="293"/>
        <end position="314"/>
    </location>
</feature>
<feature type="transmembrane region" description="Helical" evidence="1">
    <location>
        <begin position="326"/>
        <end position="345"/>
    </location>
</feature>
<keyword evidence="1" id="KW-0812">Transmembrane</keyword>
<comment type="caution">
    <text evidence="2">The sequence shown here is derived from an EMBL/GenBank/DDBJ whole genome shotgun (WGS) entry which is preliminary data.</text>
</comment>
<evidence type="ECO:0000256" key="1">
    <source>
        <dbReference type="SAM" id="Phobius"/>
    </source>
</evidence>
<keyword evidence="1" id="KW-1133">Transmembrane helix</keyword>
<keyword evidence="3" id="KW-1185">Reference proteome</keyword>
<feature type="transmembrane region" description="Helical" evidence="1">
    <location>
        <begin position="83"/>
        <end position="102"/>
    </location>
</feature>
<evidence type="ECO:0000313" key="2">
    <source>
        <dbReference type="EMBL" id="MFC0564985.1"/>
    </source>
</evidence>
<dbReference type="RefSeq" id="WP_377338416.1">
    <property type="nucleotide sequence ID" value="NZ_JBHLUE010000009.1"/>
</dbReference>
<dbReference type="EMBL" id="JBHLUE010000009">
    <property type="protein sequence ID" value="MFC0564985.1"/>
    <property type="molecule type" value="Genomic_DNA"/>
</dbReference>
<feature type="transmembrane region" description="Helical" evidence="1">
    <location>
        <begin position="24"/>
        <end position="41"/>
    </location>
</feature>
<gene>
    <name evidence="2" type="ORF">ACFFHU_12680</name>
</gene>
<feature type="transmembrane region" description="Helical" evidence="1">
    <location>
        <begin position="146"/>
        <end position="165"/>
    </location>
</feature>
<evidence type="ECO:0000313" key="3">
    <source>
        <dbReference type="Proteomes" id="UP001589894"/>
    </source>
</evidence>
<organism evidence="2 3">
    <name type="scientific">Plantactinospora siamensis</name>
    <dbReference type="NCBI Taxonomy" id="555372"/>
    <lineage>
        <taxon>Bacteria</taxon>
        <taxon>Bacillati</taxon>
        <taxon>Actinomycetota</taxon>
        <taxon>Actinomycetes</taxon>
        <taxon>Micromonosporales</taxon>
        <taxon>Micromonosporaceae</taxon>
        <taxon>Plantactinospora</taxon>
    </lineage>
</organism>
<dbReference type="Proteomes" id="UP001589894">
    <property type="component" value="Unassembled WGS sequence"/>
</dbReference>
<feature type="transmembrane region" description="Helical" evidence="1">
    <location>
        <begin position="53"/>
        <end position="71"/>
    </location>
</feature>
<dbReference type="InterPro" id="IPR010640">
    <property type="entry name" value="Low_temperature_requirement_A"/>
</dbReference>
<feature type="transmembrane region" description="Helical" evidence="1">
    <location>
        <begin position="241"/>
        <end position="264"/>
    </location>
</feature>
<dbReference type="PANTHER" id="PTHR36840:SF1">
    <property type="entry name" value="BLL5714 PROTEIN"/>
    <property type="match status" value="1"/>
</dbReference>
<dbReference type="PANTHER" id="PTHR36840">
    <property type="entry name" value="BLL5714 PROTEIN"/>
    <property type="match status" value="1"/>
</dbReference>
<feature type="transmembrane region" description="Helical" evidence="1">
    <location>
        <begin position="357"/>
        <end position="373"/>
    </location>
</feature>
<feature type="transmembrane region" description="Helical" evidence="1">
    <location>
        <begin position="379"/>
        <end position="398"/>
    </location>
</feature>
<protein>
    <submittedName>
        <fullName evidence="2">Low temperature requirement protein A</fullName>
    </submittedName>
</protein>
<dbReference type="Pfam" id="PF06772">
    <property type="entry name" value="LtrA"/>
    <property type="match status" value="1"/>
</dbReference>
<feature type="transmembrane region" description="Helical" evidence="1">
    <location>
        <begin position="114"/>
        <end position="134"/>
    </location>
</feature>